<proteinExistence type="predicted"/>
<evidence type="ECO:0000313" key="2">
    <source>
        <dbReference type="EMBL" id="ADH65510.1"/>
    </source>
</evidence>
<dbReference type="STRING" id="446468.Ndas_0058"/>
<dbReference type="GeneID" id="91488149"/>
<sequence>MGDDVTEFDQTSTEDLRDRAVELARQRWDLRFFWRLLRLIPAAEAAAGNEEASEASVAQLSGFVYEALSAEADPDVQEALRPVYVQYLLDHGETAEGVTGDGGAGATGIPGGADAPASGTEGPVRGGADAPASPPAPGTRDDRGGPL</sequence>
<keyword evidence="3" id="KW-1185">Reference proteome</keyword>
<dbReference type="OrthoDB" id="3387194at2"/>
<name>D7B6V6_NOCDD</name>
<dbReference type="AlphaFoldDB" id="D7B6V6"/>
<dbReference type="KEGG" id="nda:Ndas_0058"/>
<dbReference type="HOGENOM" id="CLU_1766101_0_0_11"/>
<evidence type="ECO:0000313" key="3">
    <source>
        <dbReference type="Proteomes" id="UP000002219"/>
    </source>
</evidence>
<reference evidence="2 3" key="1">
    <citation type="journal article" date="2010" name="Stand. Genomic Sci.">
        <title>Complete genome sequence of Nocardiopsis dassonvillei type strain (IMRU 509).</title>
        <authorList>
            <person name="Sun H."/>
            <person name="Lapidus A."/>
            <person name="Nolan M."/>
            <person name="Lucas S."/>
            <person name="Del Rio T.G."/>
            <person name="Tice H."/>
            <person name="Cheng J.F."/>
            <person name="Tapia R."/>
            <person name="Han C."/>
            <person name="Goodwin L."/>
            <person name="Pitluck S."/>
            <person name="Pagani I."/>
            <person name="Ivanova N."/>
            <person name="Mavromatis K."/>
            <person name="Mikhailova N."/>
            <person name="Pati A."/>
            <person name="Chen A."/>
            <person name="Palaniappan K."/>
            <person name="Land M."/>
            <person name="Hauser L."/>
            <person name="Chang Y.J."/>
            <person name="Jeffries C.D."/>
            <person name="Djao O.D."/>
            <person name="Rohde M."/>
            <person name="Sikorski J."/>
            <person name="Goker M."/>
            <person name="Woyke T."/>
            <person name="Bristow J."/>
            <person name="Eisen J.A."/>
            <person name="Markowitz V."/>
            <person name="Hugenholtz P."/>
            <person name="Kyrpides N.C."/>
            <person name="Klenk H.P."/>
        </authorList>
    </citation>
    <scope>NUCLEOTIDE SEQUENCE [LARGE SCALE GENOMIC DNA]</scope>
    <source>
        <strain evidence="3">ATCC 23218 / DSM 43111 / CIP 107115 / JCM 7437 / KCTC 9190 / NBRC 14626 / NCTC 10488 / NRRL B-5397 / IMRU 509</strain>
    </source>
</reference>
<dbReference type="Proteomes" id="UP000002219">
    <property type="component" value="Chromosome 1"/>
</dbReference>
<dbReference type="RefSeq" id="WP_013151117.1">
    <property type="nucleotide sequence ID" value="NC_014210.1"/>
</dbReference>
<dbReference type="eggNOG" id="ENOG503334W">
    <property type="taxonomic scope" value="Bacteria"/>
</dbReference>
<gene>
    <name evidence="2" type="ordered locus">Ndas_0058</name>
</gene>
<dbReference type="EMBL" id="CP002040">
    <property type="protein sequence ID" value="ADH65510.1"/>
    <property type="molecule type" value="Genomic_DNA"/>
</dbReference>
<feature type="region of interest" description="Disordered" evidence="1">
    <location>
        <begin position="94"/>
        <end position="147"/>
    </location>
</feature>
<feature type="compositionally biased region" description="Gly residues" evidence="1">
    <location>
        <begin position="99"/>
        <end position="111"/>
    </location>
</feature>
<protein>
    <submittedName>
        <fullName evidence="2">Uncharacterized protein</fullName>
    </submittedName>
</protein>
<organism evidence="2 3">
    <name type="scientific">Nocardiopsis dassonvillei (strain ATCC 23218 / DSM 43111 / CIP 107115 / JCM 7437 / KCTC 9190 / NBRC 14626 / NCTC 10488 / NRRL B-5397 / IMRU 509)</name>
    <name type="common">Actinomadura dassonvillei</name>
    <dbReference type="NCBI Taxonomy" id="446468"/>
    <lineage>
        <taxon>Bacteria</taxon>
        <taxon>Bacillati</taxon>
        <taxon>Actinomycetota</taxon>
        <taxon>Actinomycetes</taxon>
        <taxon>Streptosporangiales</taxon>
        <taxon>Nocardiopsidaceae</taxon>
        <taxon>Nocardiopsis</taxon>
    </lineage>
</organism>
<evidence type="ECO:0000256" key="1">
    <source>
        <dbReference type="SAM" id="MobiDB-lite"/>
    </source>
</evidence>
<accession>D7B6V6</accession>